<dbReference type="InterPro" id="IPR006016">
    <property type="entry name" value="UspA"/>
</dbReference>
<dbReference type="AlphaFoldDB" id="I4BEX9"/>
<comment type="similarity">
    <text evidence="1">Belongs to the universal stress protein A family.</text>
</comment>
<feature type="domain" description="UspA" evidence="2">
    <location>
        <begin position="165"/>
        <end position="297"/>
    </location>
</feature>
<dbReference type="eggNOG" id="COG0589">
    <property type="taxonomic scope" value="Bacteria"/>
</dbReference>
<dbReference type="InterPro" id="IPR006015">
    <property type="entry name" value="Universal_stress_UspA"/>
</dbReference>
<name>I4BEX9_MYCCN</name>
<evidence type="ECO:0000313" key="4">
    <source>
        <dbReference type="Proteomes" id="UP000006057"/>
    </source>
</evidence>
<dbReference type="PANTHER" id="PTHR46268">
    <property type="entry name" value="STRESS RESPONSE PROTEIN NHAX"/>
    <property type="match status" value="1"/>
</dbReference>
<evidence type="ECO:0000259" key="2">
    <source>
        <dbReference type="Pfam" id="PF00582"/>
    </source>
</evidence>
<evidence type="ECO:0000313" key="3">
    <source>
        <dbReference type="EMBL" id="AFM15836.1"/>
    </source>
</evidence>
<dbReference type="Pfam" id="PF00582">
    <property type="entry name" value="Usp"/>
    <property type="match status" value="2"/>
</dbReference>
<organism evidence="3 4">
    <name type="scientific">Mycolicibacterium chubuense (strain NBB4)</name>
    <name type="common">Mycobacterium chubuense</name>
    <dbReference type="NCBI Taxonomy" id="710421"/>
    <lineage>
        <taxon>Bacteria</taxon>
        <taxon>Bacillati</taxon>
        <taxon>Actinomycetota</taxon>
        <taxon>Actinomycetes</taxon>
        <taxon>Mycobacteriales</taxon>
        <taxon>Mycobacteriaceae</taxon>
        <taxon>Mycolicibacterium</taxon>
    </lineage>
</organism>
<dbReference type="EMBL" id="CP003053">
    <property type="protein sequence ID" value="AFM15836.1"/>
    <property type="molecule type" value="Genomic_DNA"/>
</dbReference>
<dbReference type="InterPro" id="IPR014729">
    <property type="entry name" value="Rossmann-like_a/b/a_fold"/>
</dbReference>
<protein>
    <submittedName>
        <fullName evidence="3">Universal stress protein UspA-like protein</fullName>
    </submittedName>
</protein>
<dbReference type="HOGENOM" id="CLU_049301_2_3_11"/>
<dbReference type="Proteomes" id="UP000006057">
    <property type="component" value="Chromosome"/>
</dbReference>
<dbReference type="PRINTS" id="PR01438">
    <property type="entry name" value="UNVRSLSTRESS"/>
</dbReference>
<accession>I4BEX9</accession>
<dbReference type="OrthoDB" id="3174546at2"/>
<dbReference type="SUPFAM" id="SSF52402">
    <property type="entry name" value="Adenine nucleotide alpha hydrolases-like"/>
    <property type="match status" value="2"/>
</dbReference>
<keyword evidence="4" id="KW-1185">Reference proteome</keyword>
<reference evidence="3 4" key="1">
    <citation type="submission" date="2012-06" db="EMBL/GenBank/DDBJ databases">
        <title>Complete sequence of chromosome of Mycobacterium chubuense NBB4.</title>
        <authorList>
            <consortium name="US DOE Joint Genome Institute"/>
            <person name="Lucas S."/>
            <person name="Han J."/>
            <person name="Lapidus A."/>
            <person name="Cheng J.-F."/>
            <person name="Goodwin L."/>
            <person name="Pitluck S."/>
            <person name="Peters L."/>
            <person name="Mikhailova N."/>
            <person name="Teshima H."/>
            <person name="Detter J.C."/>
            <person name="Han C."/>
            <person name="Tapia R."/>
            <person name="Land M."/>
            <person name="Hauser L."/>
            <person name="Kyrpides N."/>
            <person name="Ivanova N."/>
            <person name="Pagani I."/>
            <person name="Mattes T."/>
            <person name="Holmes A."/>
            <person name="Rutledge P."/>
            <person name="Paulsen I."/>
            <person name="Coleman N."/>
            <person name="Woyke T."/>
        </authorList>
    </citation>
    <scope>NUCLEOTIDE SEQUENCE [LARGE SCALE GENOMIC DNA]</scope>
    <source>
        <strain evidence="3 4">NBB4</strain>
    </source>
</reference>
<dbReference type="KEGG" id="mcb:Mycch_1026"/>
<sequence>MSGSRTPNTPTRYGILVGVDGSQQSYTAARWAAEEARLFGLPVTLMDVVTPTAATWSRVPLEQTIAECERENAEDILASARDTVAACTIRGEIPEVRTEVAHAPALKTLIDASKDARMVVVGDRGLSGVGRLLMGSVSTGLIHHAHCPVTVVHSRHGRLPDADGPVLLGIDGSPAPEAATAVAFEEAERRGVDLVAVHAWCDVGLLPLTGVDWRSREQEAGELLAERLAGWQEQFPGVAVRRRVEFDKPARWLIDESRTAQLIVVGSHGRGGFAGMLLGSVSSAVAQSVEIPVIVVRPT</sequence>
<dbReference type="PANTHER" id="PTHR46268:SF6">
    <property type="entry name" value="UNIVERSAL STRESS PROTEIN UP12"/>
    <property type="match status" value="1"/>
</dbReference>
<proteinExistence type="inferred from homology"/>
<dbReference type="Gene3D" id="3.40.50.620">
    <property type="entry name" value="HUPs"/>
    <property type="match status" value="2"/>
</dbReference>
<dbReference type="STRING" id="710421.Mycch_1026"/>
<dbReference type="RefSeq" id="WP_014814322.1">
    <property type="nucleotide sequence ID" value="NC_018027.1"/>
</dbReference>
<dbReference type="PATRIC" id="fig|710421.3.peg.1033"/>
<feature type="domain" description="UspA" evidence="2">
    <location>
        <begin position="15"/>
        <end position="153"/>
    </location>
</feature>
<gene>
    <name evidence="3" type="ordered locus">Mycch_1026</name>
</gene>
<evidence type="ECO:0000256" key="1">
    <source>
        <dbReference type="ARBA" id="ARBA00008791"/>
    </source>
</evidence>